<evidence type="ECO:0000313" key="1">
    <source>
        <dbReference type="EMBL" id="GAA1615586.1"/>
    </source>
</evidence>
<organism evidence="1 2">
    <name type="scientific">Kribbella sancticallisti</name>
    <dbReference type="NCBI Taxonomy" id="460087"/>
    <lineage>
        <taxon>Bacteria</taxon>
        <taxon>Bacillati</taxon>
        <taxon>Actinomycetota</taxon>
        <taxon>Actinomycetes</taxon>
        <taxon>Propionibacteriales</taxon>
        <taxon>Kribbellaceae</taxon>
        <taxon>Kribbella</taxon>
    </lineage>
</organism>
<dbReference type="Proteomes" id="UP001500393">
    <property type="component" value="Unassembled WGS sequence"/>
</dbReference>
<dbReference type="EMBL" id="BAAAOS010000064">
    <property type="protein sequence ID" value="GAA1615586.1"/>
    <property type="molecule type" value="Genomic_DNA"/>
</dbReference>
<reference evidence="2" key="1">
    <citation type="journal article" date="2019" name="Int. J. Syst. Evol. Microbiol.">
        <title>The Global Catalogue of Microorganisms (GCM) 10K type strain sequencing project: providing services to taxonomists for standard genome sequencing and annotation.</title>
        <authorList>
            <consortium name="The Broad Institute Genomics Platform"/>
            <consortium name="The Broad Institute Genome Sequencing Center for Infectious Disease"/>
            <person name="Wu L."/>
            <person name="Ma J."/>
        </authorList>
    </citation>
    <scope>NUCLEOTIDE SEQUENCE [LARGE SCALE GENOMIC DNA]</scope>
    <source>
        <strain evidence="2">JCM 14969</strain>
    </source>
</reference>
<dbReference type="RefSeq" id="WP_344222187.1">
    <property type="nucleotide sequence ID" value="NZ_BAAAOS010000064.1"/>
</dbReference>
<name>A0ABP4QRS3_9ACTN</name>
<accession>A0ABP4QRS3</accession>
<gene>
    <name evidence="1" type="ORF">GCM10009789_82070</name>
</gene>
<protein>
    <submittedName>
        <fullName evidence="1">Uncharacterized protein</fullName>
    </submittedName>
</protein>
<evidence type="ECO:0000313" key="2">
    <source>
        <dbReference type="Proteomes" id="UP001500393"/>
    </source>
</evidence>
<keyword evidence="2" id="KW-1185">Reference proteome</keyword>
<comment type="caution">
    <text evidence="1">The sequence shown here is derived from an EMBL/GenBank/DDBJ whole genome shotgun (WGS) entry which is preliminary data.</text>
</comment>
<sequence>MTDINALLAEIARWEQELAMLEDEATAEGWTTPEKLLFTMQRTVDTYRRRVLPRVTTDGLTMRPASTADQAPAALTAYSAIVADELTQLVDTLEELRIELIRFGQTAELQLQAAETLAALRALVRVLVRIGQEVQIPGLATHLAPEQSAQLTTAVHAYEKDLR</sequence>
<proteinExistence type="predicted"/>